<keyword evidence="2 5" id="KW-0808">Transferase</keyword>
<evidence type="ECO:0000256" key="5">
    <source>
        <dbReference type="HAMAP-Rule" id="MF_03190"/>
    </source>
</evidence>
<evidence type="ECO:0000313" key="8">
    <source>
        <dbReference type="Proteomes" id="UP001497472"/>
    </source>
</evidence>
<feature type="binding site" evidence="5">
    <location>
        <position position="406"/>
    </location>
    <ligand>
        <name>S-adenosyl-L-methionine</name>
        <dbReference type="ChEBI" id="CHEBI:59789"/>
    </ligand>
</feature>
<keyword evidence="5" id="KW-0472">Membrane</keyword>
<keyword evidence="5" id="KW-0496">Mitochondrion</keyword>
<comment type="caution">
    <text evidence="5">Lacks conserved residue(s) required for the propagation of feature annotation.</text>
</comment>
<evidence type="ECO:0000256" key="2">
    <source>
        <dbReference type="ARBA" id="ARBA00022679"/>
    </source>
</evidence>
<organism evidence="7 8">
    <name type="scientific">Leptosia nina</name>
    <dbReference type="NCBI Taxonomy" id="320188"/>
    <lineage>
        <taxon>Eukaryota</taxon>
        <taxon>Metazoa</taxon>
        <taxon>Ecdysozoa</taxon>
        <taxon>Arthropoda</taxon>
        <taxon>Hexapoda</taxon>
        <taxon>Insecta</taxon>
        <taxon>Pterygota</taxon>
        <taxon>Neoptera</taxon>
        <taxon>Endopterygota</taxon>
        <taxon>Lepidoptera</taxon>
        <taxon>Glossata</taxon>
        <taxon>Ditrysia</taxon>
        <taxon>Papilionoidea</taxon>
        <taxon>Pieridae</taxon>
        <taxon>Pierinae</taxon>
        <taxon>Leptosia</taxon>
    </lineage>
</organism>
<reference evidence="7 8" key="1">
    <citation type="submission" date="2023-11" db="EMBL/GenBank/DDBJ databases">
        <authorList>
            <person name="Okamura Y."/>
        </authorList>
    </citation>
    <scope>NUCLEOTIDE SEQUENCE [LARGE SCALE GENOMIC DNA]</scope>
</reference>
<keyword evidence="5" id="KW-0999">Mitochondrion inner membrane</keyword>
<name>A0AAV1JMW6_9NEOP</name>
<protein>
    <recommendedName>
        <fullName evidence="5">Ubiquinone biosynthesis O-methyltransferase, mitochondrial</fullName>
    </recommendedName>
    <alternativeName>
        <fullName evidence="5">3-demethylubiquinol 3-O-methyltransferase</fullName>
        <ecNumber evidence="5">2.1.1.64</ecNumber>
    </alternativeName>
    <alternativeName>
        <fullName evidence="5">3-demethylubiquinone 3-O-methyltransferase</fullName>
        <ecNumber evidence="5">2.1.1.-</ecNumber>
    </alternativeName>
    <alternativeName>
        <fullName evidence="5">Polyprenyldihydroxybenzoate methyltransferase</fullName>
        <ecNumber evidence="5">2.1.1.114</ecNumber>
    </alternativeName>
</protein>
<dbReference type="InterPro" id="IPR029063">
    <property type="entry name" value="SAM-dependent_MTases_sf"/>
</dbReference>
<dbReference type="InterPro" id="IPR013217">
    <property type="entry name" value="Methyltransf_12"/>
</dbReference>
<dbReference type="HAMAP" id="MF_00472">
    <property type="entry name" value="UbiG"/>
    <property type="match status" value="1"/>
</dbReference>
<dbReference type="GO" id="GO:0031314">
    <property type="term" value="C:extrinsic component of mitochondrial inner membrane"/>
    <property type="evidence" value="ECO:0007669"/>
    <property type="project" value="UniProtKB-UniRule"/>
</dbReference>
<dbReference type="EMBL" id="CAVLEF010000096">
    <property type="protein sequence ID" value="CAK1550833.1"/>
    <property type="molecule type" value="Genomic_DNA"/>
</dbReference>
<comment type="pathway">
    <text evidence="5">Cofactor biosynthesis; ubiquinone biosynthesis.</text>
</comment>
<evidence type="ECO:0000256" key="1">
    <source>
        <dbReference type="ARBA" id="ARBA00022603"/>
    </source>
</evidence>
<evidence type="ECO:0000313" key="7">
    <source>
        <dbReference type="EMBL" id="CAK1550833.1"/>
    </source>
</evidence>
<dbReference type="InterPro" id="IPR010233">
    <property type="entry name" value="UbiG_MeTrfase"/>
</dbReference>
<keyword evidence="5" id="KW-0460">Magnesium</keyword>
<keyword evidence="1 5" id="KW-0489">Methyltransferase</keyword>
<dbReference type="EC" id="2.1.1.114" evidence="5"/>
<evidence type="ECO:0000256" key="4">
    <source>
        <dbReference type="ARBA" id="ARBA00022691"/>
    </source>
</evidence>
<dbReference type="AlphaFoldDB" id="A0AAV1JMW6"/>
<comment type="catalytic activity">
    <reaction evidence="5">
        <text>a 3-demethylubiquinol + S-adenosyl-L-methionine = a ubiquinol + S-adenosyl-L-homocysteine + H(+)</text>
        <dbReference type="Rhea" id="RHEA:44380"/>
        <dbReference type="Rhea" id="RHEA-COMP:9566"/>
        <dbReference type="Rhea" id="RHEA-COMP:10914"/>
        <dbReference type="ChEBI" id="CHEBI:15378"/>
        <dbReference type="ChEBI" id="CHEBI:17976"/>
        <dbReference type="ChEBI" id="CHEBI:57856"/>
        <dbReference type="ChEBI" id="CHEBI:59789"/>
        <dbReference type="ChEBI" id="CHEBI:84422"/>
        <dbReference type="EC" id="2.1.1.64"/>
    </reaction>
</comment>
<comment type="catalytic activity">
    <reaction evidence="5">
        <text>a 3-demethylubiquinone + S-adenosyl-L-methionine = a ubiquinone + S-adenosyl-L-homocysteine</text>
        <dbReference type="Rhea" id="RHEA:81215"/>
        <dbReference type="Rhea" id="RHEA-COMP:9565"/>
        <dbReference type="Rhea" id="RHEA-COMP:19654"/>
        <dbReference type="ChEBI" id="CHEBI:16389"/>
        <dbReference type="ChEBI" id="CHEBI:57856"/>
        <dbReference type="ChEBI" id="CHEBI:59789"/>
        <dbReference type="ChEBI" id="CHEBI:231825"/>
    </reaction>
</comment>
<dbReference type="Gene3D" id="3.40.50.150">
    <property type="entry name" value="Vaccinia Virus protein VP39"/>
    <property type="match status" value="2"/>
</dbReference>
<dbReference type="GO" id="GO:0061542">
    <property type="term" value="F:3-demethylubiquinol 3-O-methyltransferase activity"/>
    <property type="evidence" value="ECO:0007669"/>
    <property type="project" value="UniProtKB-UniRule"/>
</dbReference>
<keyword evidence="4 5" id="KW-0949">S-adenosyl-L-methionine</keyword>
<comment type="caution">
    <text evidence="7">The sequence shown here is derived from an EMBL/GenBank/DDBJ whole genome shotgun (WGS) entry which is preliminary data.</text>
</comment>
<sequence>MPPNATGASVDDGEVQRHSDLMSTWWSPRGELRGLIFFNELRVPFIAESLVPKKSRQSSSKPLAGKKILEELAKLGAEVTGVDPSSNLIGLAQEHSKVDPRVAANRPTYLNTTIEEHSAKFPDHYDAVIASEVLEHVADVNIFLECCVAALKPGGKIFLTSPTRTRLGQFLVMVVGIILTIVPKNLMTYSKFTRPDEITDILERNNCEVDEVRGLFYYPFIDKWQWVFFKSLWYRSVIRAFREHIICFVWRSSVLCDHLCRNLVRDRMSHEKLSTVDEGEVNHHANLMQSWWEPNGSLKGLHSLNRIRIPLVLDALTTPAQRSGPKPLANIKLLDIGCGGGIVAEALAKLGAQVTGVDPSSILIDLAREHSKVEKEVAANKPTYYCTTIEEHSEHFSEYYDGVVATEVVDHVADVDLFLKHCCAVLKPGGKIFITAPNRTRLSQFLVIFVAENIINMIPKGTHTYEKFIRPEEVSAILQKYDCKVDWTYGMFYLPFFDRWLWLYFQAMWYGLVATKAPK</sequence>
<keyword evidence="3 5" id="KW-0831">Ubiquinone biosynthesis</keyword>
<comment type="catalytic activity">
    <reaction evidence="5">
        <text>a 3,4-dihydroxy-5-(all-trans-polyprenyl)benzoate + S-adenosyl-L-methionine = a 4-hydroxy-3-methoxy-5-(all-trans-polyprenyl)benzoate + S-adenosyl-L-homocysteine + H(+)</text>
        <dbReference type="Rhea" id="RHEA:44452"/>
        <dbReference type="Rhea" id="RHEA-COMP:10930"/>
        <dbReference type="Rhea" id="RHEA-COMP:10931"/>
        <dbReference type="ChEBI" id="CHEBI:15378"/>
        <dbReference type="ChEBI" id="CHEBI:57856"/>
        <dbReference type="ChEBI" id="CHEBI:59789"/>
        <dbReference type="ChEBI" id="CHEBI:64694"/>
        <dbReference type="ChEBI" id="CHEBI:84443"/>
        <dbReference type="EC" id="2.1.1.114"/>
    </reaction>
</comment>
<accession>A0AAV1JMW6</accession>
<comment type="function">
    <text evidence="5">O-methyltransferase required for two non-consecutive steps during ubiquinone biosynthesis. Catalyzes the 2 O-methylation of 3,4-dihydroxy-5-(all-trans-polyprenyl)benzoic acid into 4-hydroxy-3-methoxy-5-(all-trans-polyprenyl)benzoic acid. Also catalyzes the last step of ubiquinone biosynthesis by mediating methylation of 3-demethylubiquinone into ubiquinone. Also able to mediate the methylation of 3-demethylubiquinol into ubiquinol.</text>
</comment>
<dbReference type="GO" id="GO:0032259">
    <property type="term" value="P:methylation"/>
    <property type="evidence" value="ECO:0007669"/>
    <property type="project" value="UniProtKB-KW"/>
</dbReference>
<feature type="binding site" evidence="5">
    <location>
        <position position="337"/>
    </location>
    <ligand>
        <name>S-adenosyl-L-methionine</name>
        <dbReference type="ChEBI" id="CHEBI:59789"/>
    </ligand>
</feature>
<dbReference type="PANTHER" id="PTHR43464">
    <property type="entry name" value="METHYLTRANSFERASE"/>
    <property type="match status" value="1"/>
</dbReference>
<dbReference type="EC" id="2.1.1.64" evidence="5"/>
<feature type="domain" description="Methyltransferase type 12" evidence="6">
    <location>
        <begin position="69"/>
        <end position="157"/>
    </location>
</feature>
<evidence type="ECO:0000259" key="6">
    <source>
        <dbReference type="Pfam" id="PF08242"/>
    </source>
</evidence>
<dbReference type="PANTHER" id="PTHR43464:SF19">
    <property type="entry name" value="UBIQUINONE BIOSYNTHESIS O-METHYLTRANSFERASE, MITOCHONDRIAL"/>
    <property type="match status" value="1"/>
</dbReference>
<comment type="subcellular location">
    <subcellularLocation>
        <location evidence="5">Mitochondrion inner membrane</location>
        <topology evidence="5">Peripheral membrane protein</topology>
        <orientation evidence="5">Matrix side</orientation>
    </subcellularLocation>
</comment>
<dbReference type="CDD" id="cd02440">
    <property type="entry name" value="AdoMet_MTases"/>
    <property type="match status" value="2"/>
</dbReference>
<dbReference type="Pfam" id="PF08242">
    <property type="entry name" value="Methyltransf_12"/>
    <property type="match status" value="1"/>
</dbReference>
<feature type="binding site" evidence="5">
    <location>
        <position position="411"/>
    </location>
    <ligand>
        <name>Mg(2+)</name>
        <dbReference type="ChEBI" id="CHEBI:18420"/>
    </ligand>
</feature>
<dbReference type="SUPFAM" id="SSF53335">
    <property type="entry name" value="S-adenosyl-L-methionine-dependent methyltransferases"/>
    <property type="match status" value="2"/>
</dbReference>
<comment type="cofactor">
    <cofactor evidence="5">
        <name>Mg(2+)</name>
        <dbReference type="ChEBI" id="CHEBI:18420"/>
    </cofactor>
</comment>
<dbReference type="Pfam" id="PF13489">
    <property type="entry name" value="Methyltransf_23"/>
    <property type="match status" value="1"/>
</dbReference>
<proteinExistence type="inferred from homology"/>
<evidence type="ECO:0000256" key="3">
    <source>
        <dbReference type="ARBA" id="ARBA00022688"/>
    </source>
</evidence>
<dbReference type="EC" id="2.1.1.-" evidence="5"/>
<dbReference type="GO" id="GO:0010420">
    <property type="term" value="F:polyprenyldihydroxybenzoate methyltransferase activity"/>
    <property type="evidence" value="ECO:0007669"/>
    <property type="project" value="UniProtKB-UniRule"/>
</dbReference>
<keyword evidence="5" id="KW-0479">Metal-binding</keyword>
<comment type="similarity">
    <text evidence="5">Belongs to the class I-like SAM-binding methyltransferase superfamily. UbiG/COQ3 family.</text>
</comment>
<dbReference type="GO" id="GO:0046872">
    <property type="term" value="F:metal ion binding"/>
    <property type="evidence" value="ECO:0007669"/>
    <property type="project" value="UniProtKB-KW"/>
</dbReference>
<feature type="binding site" evidence="5">
    <location>
        <position position="407"/>
    </location>
    <ligand>
        <name>Mg(2+)</name>
        <dbReference type="ChEBI" id="CHEBI:18420"/>
    </ligand>
</feature>
<gene>
    <name evidence="5" type="primary">coq3</name>
    <name evidence="7" type="ORF">LNINA_LOCUS10025</name>
</gene>
<dbReference type="NCBIfam" id="TIGR01983">
    <property type="entry name" value="UbiG"/>
    <property type="match status" value="2"/>
</dbReference>
<keyword evidence="8" id="KW-1185">Reference proteome</keyword>
<comment type="subunit">
    <text evidence="5">Component of a multi-subunit COQ enzyme complex.</text>
</comment>
<feature type="binding site" evidence="5">
    <location>
        <position position="308"/>
    </location>
    <ligand>
        <name>S-adenosyl-L-methionine</name>
        <dbReference type="ChEBI" id="CHEBI:59789"/>
    </ligand>
</feature>
<feature type="binding site" evidence="5">
    <location>
        <position position="358"/>
    </location>
    <ligand>
        <name>S-adenosyl-L-methionine</name>
        <dbReference type="ChEBI" id="CHEBI:59789"/>
    </ligand>
</feature>
<dbReference type="Proteomes" id="UP001497472">
    <property type="component" value="Unassembled WGS sequence"/>
</dbReference>